<dbReference type="AlphaFoldDB" id="A0A212LEL3"/>
<reference evidence="1" key="1">
    <citation type="submission" date="2016-08" db="EMBL/GenBank/DDBJ databases">
        <authorList>
            <person name="Seilhamer J.J."/>
        </authorList>
    </citation>
    <scope>NUCLEOTIDE SEQUENCE</scope>
    <source>
        <strain evidence="1">86</strain>
    </source>
</reference>
<dbReference type="EMBL" id="FMJD01000007">
    <property type="protein sequence ID" value="SCM75829.1"/>
    <property type="molecule type" value="Genomic_DNA"/>
</dbReference>
<organism evidence="1">
    <name type="scientific">uncultured Pleomorphomonas sp</name>
    <dbReference type="NCBI Taxonomy" id="442121"/>
    <lineage>
        <taxon>Bacteria</taxon>
        <taxon>Pseudomonadati</taxon>
        <taxon>Pseudomonadota</taxon>
        <taxon>Alphaproteobacteria</taxon>
        <taxon>Hyphomicrobiales</taxon>
        <taxon>Pleomorphomonadaceae</taxon>
        <taxon>Pleomorphomonas</taxon>
        <taxon>environmental samples</taxon>
    </lineage>
</organism>
<accession>A0A212LEL3</accession>
<evidence type="ECO:0000313" key="1">
    <source>
        <dbReference type="EMBL" id="SCM75829.1"/>
    </source>
</evidence>
<protein>
    <submittedName>
        <fullName evidence="1">Uncharacterized protein</fullName>
    </submittedName>
</protein>
<gene>
    <name evidence="1" type="ORF">KL86PLE_30276</name>
</gene>
<sequence>MPARLSASSTSNSRAWKPLACSADTRCRSAICGQGFSKSVMRTPTRLVRRALRLRAMKLGRYPSCSAAFSTRSRVLADALAPGVKVRDTADSDTPAARATSPAVTRRIDLSPIIAILKPRSRAAMISAGRRAATAMRCRFAKYTARPAFPIENFAIECKICLPGHHRAITIDPINGHAAEDGTPGGTI</sequence>
<name>A0A212LEL3_9HYPH</name>
<proteinExistence type="predicted"/>